<feature type="active site" description="Proton acceptor" evidence="10">
    <location>
        <position position="153"/>
    </location>
</feature>
<dbReference type="InterPro" id="IPR000823">
    <property type="entry name" value="Peroxidase_pln"/>
</dbReference>
<feature type="binding site" evidence="11">
    <location>
        <position position="157"/>
    </location>
    <ligand>
        <name>Ca(2+)</name>
        <dbReference type="ChEBI" id="CHEBI:29108"/>
        <label>1</label>
    </ligand>
</feature>
<feature type="disulfide bond" evidence="13">
    <location>
        <begin position="155"/>
        <end position="160"/>
    </location>
</feature>
<feature type="binding site" evidence="11">
    <location>
        <position position="161"/>
    </location>
    <ligand>
        <name>Ca(2+)</name>
        <dbReference type="ChEBI" id="CHEBI:29108"/>
        <label>1</label>
    </ligand>
</feature>
<feature type="binding site" evidence="11">
    <location>
        <position position="283"/>
    </location>
    <ligand>
        <name>Ca(2+)</name>
        <dbReference type="ChEBI" id="CHEBI:29108"/>
        <label>2</label>
    </ligand>
</feature>
<feature type="disulfide bond" evidence="13">
    <location>
        <begin position="204"/>
        <end position="356"/>
    </location>
</feature>
<dbReference type="Gene3D" id="1.10.420.10">
    <property type="entry name" value="Peroxidase, domain 2"/>
    <property type="match status" value="1"/>
</dbReference>
<evidence type="ECO:0000256" key="7">
    <source>
        <dbReference type="ARBA" id="ARBA00023002"/>
    </source>
</evidence>
<evidence type="ECO:0000256" key="5">
    <source>
        <dbReference type="ARBA" id="ARBA00022617"/>
    </source>
</evidence>
<evidence type="ECO:0000256" key="14">
    <source>
        <dbReference type="RuleBase" id="RU362060"/>
    </source>
</evidence>
<dbReference type="InterPro" id="IPR010255">
    <property type="entry name" value="Haem_peroxidase_sf"/>
</dbReference>
<dbReference type="EC" id="1.11.1.7" evidence="3 14"/>
<keyword evidence="14" id="KW-0376">Hydrogen peroxide</keyword>
<reference evidence="16 17" key="1">
    <citation type="submission" date="2015-01" db="EMBL/GenBank/DDBJ databases">
        <title>Genome of allotetraploid Gossypium barbadense reveals genomic plasticity and fiber elongation in cotton evolution.</title>
        <authorList>
            <person name="Chen X."/>
            <person name="Liu X."/>
            <person name="Zhao B."/>
            <person name="Zheng H."/>
            <person name="Hu Y."/>
            <person name="Lu G."/>
            <person name="Yang C."/>
            <person name="Chen J."/>
            <person name="Shan C."/>
            <person name="Zhang L."/>
            <person name="Zhou Y."/>
            <person name="Wang L."/>
            <person name="Guo W."/>
            <person name="Bai Y."/>
            <person name="Ruan J."/>
            <person name="Shangguan X."/>
            <person name="Mao Y."/>
            <person name="Jiang J."/>
            <person name="Zhu Y."/>
            <person name="Lei J."/>
            <person name="Kang H."/>
            <person name="Chen S."/>
            <person name="He X."/>
            <person name="Wang R."/>
            <person name="Wang Y."/>
            <person name="Chen J."/>
            <person name="Wang L."/>
            <person name="Yu S."/>
            <person name="Wang B."/>
            <person name="Wei J."/>
            <person name="Song S."/>
            <person name="Lu X."/>
            <person name="Gao Z."/>
            <person name="Gu W."/>
            <person name="Deng X."/>
            <person name="Ma D."/>
            <person name="Wang S."/>
            <person name="Liang W."/>
            <person name="Fang L."/>
            <person name="Cai C."/>
            <person name="Zhu X."/>
            <person name="Zhou B."/>
            <person name="Zhang Y."/>
            <person name="Chen Z."/>
            <person name="Xu S."/>
            <person name="Zhu R."/>
            <person name="Wang S."/>
            <person name="Zhang T."/>
            <person name="Zhao G."/>
        </authorList>
    </citation>
    <scope>NUCLEOTIDE SEQUENCE [LARGE SCALE GENOMIC DNA]</scope>
    <source>
        <strain evidence="17">cv. Xinhai21</strain>
        <tissue evidence="16">Leaf</tissue>
    </source>
</reference>
<dbReference type="InterPro" id="IPR033905">
    <property type="entry name" value="Secretory_peroxidase"/>
</dbReference>
<gene>
    <name evidence="16" type="ORF">GOBAR_AA32133</name>
</gene>
<evidence type="ECO:0000313" key="17">
    <source>
        <dbReference type="Proteomes" id="UP000239757"/>
    </source>
</evidence>
<dbReference type="PROSITE" id="PS50873">
    <property type="entry name" value="PEROXIDASE_4"/>
    <property type="match status" value="1"/>
</dbReference>
<comment type="subcellular location">
    <subcellularLocation>
        <location evidence="14">Secreted</location>
    </subcellularLocation>
</comment>
<feature type="domain" description="Plant heme peroxidase family profile" evidence="15">
    <location>
        <begin position="112"/>
        <end position="360"/>
    </location>
</feature>
<feature type="binding site" evidence="11">
    <location>
        <position position="163"/>
    </location>
    <ligand>
        <name>Ca(2+)</name>
        <dbReference type="ChEBI" id="CHEBI:29108"/>
        <label>1</label>
    </ligand>
</feature>
<dbReference type="GO" id="GO:0020037">
    <property type="term" value="F:heme binding"/>
    <property type="evidence" value="ECO:0007669"/>
    <property type="project" value="UniProtKB-UniRule"/>
</dbReference>
<feature type="binding site" evidence="11">
    <location>
        <position position="159"/>
    </location>
    <ligand>
        <name>Ca(2+)</name>
        <dbReference type="ChEBI" id="CHEBI:29108"/>
        <label>1</label>
    </ligand>
</feature>
<keyword evidence="7 14" id="KW-0560">Oxidoreductase</keyword>
<comment type="cofactor">
    <cofactor evidence="11 14">
        <name>Ca(2+)</name>
        <dbReference type="ChEBI" id="CHEBI:29108"/>
    </cofactor>
    <text evidence="11 14">Binds 2 calcium ions per subunit.</text>
</comment>
<keyword evidence="5 14" id="KW-0349">Heme</keyword>
<evidence type="ECO:0000313" key="16">
    <source>
        <dbReference type="EMBL" id="PPR88557.1"/>
    </source>
</evidence>
<evidence type="ECO:0000256" key="8">
    <source>
        <dbReference type="ARBA" id="ARBA00023004"/>
    </source>
</evidence>
<sequence>MAAWDEICVKDLFSTSGDSWDEGLVKSLLALRMFVGDNWVVLARGSLKCNIDAAMSSPHGLGESHMAELLAVREALSWLREEGYDNVEPEADCSGPVYVFSKNKYANGQGSGLQNGFYSSSCPKAEAVVRSTVESHFNKDPTIAAALLRLHFHDCFVQGCDGSVLISGSSAERSALPNLGLRGFEVIDDAKAQLESLCPGIVSCADLLALAARDTVDLVTFLRPHTVMVQVGLFQPEEGMAGGTYHRTNGLLVLPVPPIQLHNNRNDGSKKVGLDIGSETKFDVSFFKNVRDGKGVLESDQRLWGDDGTRRVVENYAGNVRGLLGLRFDYEFRKAMIKMSSIEVKTGSDGEIRKTCSKINT</sequence>
<keyword evidence="8 14" id="KW-0408">Iron</keyword>
<evidence type="ECO:0000256" key="3">
    <source>
        <dbReference type="ARBA" id="ARBA00012313"/>
    </source>
</evidence>
<dbReference type="SUPFAM" id="SSF48113">
    <property type="entry name" value="Heme-dependent peroxidases"/>
    <property type="match status" value="1"/>
</dbReference>
<evidence type="ECO:0000259" key="15">
    <source>
        <dbReference type="PROSITE" id="PS50873"/>
    </source>
</evidence>
<keyword evidence="14" id="KW-0964">Secreted</keyword>
<dbReference type="EMBL" id="KZ668238">
    <property type="protein sequence ID" value="PPR88557.1"/>
    <property type="molecule type" value="Genomic_DNA"/>
</dbReference>
<feature type="binding site" evidence="11">
    <location>
        <position position="154"/>
    </location>
    <ligand>
        <name>Ca(2+)</name>
        <dbReference type="ChEBI" id="CHEBI:29108"/>
        <label>1</label>
    </ligand>
</feature>
<keyword evidence="6 11" id="KW-0479">Metal-binding</keyword>
<dbReference type="InterPro" id="IPR019794">
    <property type="entry name" value="Peroxidases_AS"/>
</dbReference>
<dbReference type="CDD" id="cd00693">
    <property type="entry name" value="secretory_peroxidase"/>
    <property type="match status" value="1"/>
</dbReference>
<dbReference type="GO" id="GO:0042744">
    <property type="term" value="P:hydrogen peroxide catabolic process"/>
    <property type="evidence" value="ECO:0007669"/>
    <property type="project" value="UniProtKB-KW"/>
</dbReference>
<evidence type="ECO:0000256" key="12">
    <source>
        <dbReference type="PIRSR" id="PIRSR600823-4"/>
    </source>
</evidence>
<evidence type="ECO:0000256" key="13">
    <source>
        <dbReference type="PIRSR" id="PIRSR600823-5"/>
    </source>
</evidence>
<evidence type="ECO:0000256" key="10">
    <source>
        <dbReference type="PIRSR" id="PIRSR600823-1"/>
    </source>
</evidence>
<dbReference type="GO" id="GO:0006979">
    <property type="term" value="P:response to oxidative stress"/>
    <property type="evidence" value="ECO:0007669"/>
    <property type="project" value="UniProtKB-UniRule"/>
</dbReference>
<evidence type="ECO:0000256" key="9">
    <source>
        <dbReference type="ARBA" id="ARBA00023157"/>
    </source>
</evidence>
<evidence type="ECO:0000256" key="11">
    <source>
        <dbReference type="PIRSR" id="PIRSR600823-3"/>
    </source>
</evidence>
<keyword evidence="4 14" id="KW-0575">Peroxidase</keyword>
<dbReference type="OrthoDB" id="2113341at2759"/>
<comment type="function">
    <text evidence="2">Removal of H(2)O(2), oxidation of toxic reductants, biosynthesis and degradation of lignin, suberization, auxin catabolism, response to environmental stresses such as wounding, pathogen attack and oxidative stress. These functions might be dependent on each isozyme/isoform in each plant tissue.</text>
</comment>
<dbReference type="PRINTS" id="PR00458">
    <property type="entry name" value="PEROXIDASE"/>
</dbReference>
<dbReference type="Gene3D" id="1.10.520.10">
    <property type="match status" value="2"/>
</dbReference>
<comment type="similarity">
    <text evidence="14">Belongs to the peroxidase family. Classical plant (class III) peroxidase subfamily.</text>
</comment>
<comment type="cofactor">
    <cofactor evidence="14">
        <name>heme b</name>
        <dbReference type="ChEBI" id="CHEBI:60344"/>
    </cofactor>
    <text evidence="14">Binds 1 heme b (iron(II)-protoporphyrin IX) group per subunit.</text>
</comment>
<evidence type="ECO:0000256" key="6">
    <source>
        <dbReference type="ARBA" id="ARBA00022723"/>
    </source>
</evidence>
<evidence type="ECO:0000256" key="1">
    <source>
        <dbReference type="ARBA" id="ARBA00000189"/>
    </source>
</evidence>
<protein>
    <recommendedName>
        <fullName evidence="3 14">Peroxidase</fullName>
        <ecNumber evidence="3 14">1.11.1.7</ecNumber>
    </recommendedName>
</protein>
<feature type="binding site" evidence="11">
    <location>
        <position position="275"/>
    </location>
    <ligand>
        <name>Ca(2+)</name>
        <dbReference type="ChEBI" id="CHEBI:29108"/>
        <label>2</label>
    </ligand>
</feature>
<feature type="disulfide bond" evidence="13">
    <location>
        <begin position="122"/>
        <end position="198"/>
    </location>
</feature>
<feature type="site" description="Transition state stabilizer" evidence="12">
    <location>
        <position position="149"/>
    </location>
</feature>
<name>A0A2P5WBV7_GOSBA</name>
<dbReference type="AlphaFoldDB" id="A0A2P5WBV7"/>
<dbReference type="PRINTS" id="PR00461">
    <property type="entry name" value="PLPEROXIDASE"/>
</dbReference>
<proteinExistence type="inferred from homology"/>
<evidence type="ECO:0000256" key="2">
    <source>
        <dbReference type="ARBA" id="ARBA00002322"/>
    </source>
</evidence>
<dbReference type="PANTHER" id="PTHR31235">
    <property type="entry name" value="PEROXIDASE 25-RELATED"/>
    <property type="match status" value="1"/>
</dbReference>
<organism evidence="16 17">
    <name type="scientific">Gossypium barbadense</name>
    <name type="common">Sea Island cotton</name>
    <name type="synonym">Hibiscus barbadensis</name>
    <dbReference type="NCBI Taxonomy" id="3634"/>
    <lineage>
        <taxon>Eukaryota</taxon>
        <taxon>Viridiplantae</taxon>
        <taxon>Streptophyta</taxon>
        <taxon>Embryophyta</taxon>
        <taxon>Tracheophyta</taxon>
        <taxon>Spermatophyta</taxon>
        <taxon>Magnoliopsida</taxon>
        <taxon>eudicotyledons</taxon>
        <taxon>Gunneridae</taxon>
        <taxon>Pentapetalae</taxon>
        <taxon>rosids</taxon>
        <taxon>malvids</taxon>
        <taxon>Malvales</taxon>
        <taxon>Malvaceae</taxon>
        <taxon>Malvoideae</taxon>
        <taxon>Gossypium</taxon>
    </lineage>
</organism>
<feature type="binding site" evidence="11">
    <location>
        <position position="172"/>
    </location>
    <ligand>
        <name>Ca(2+)</name>
        <dbReference type="ChEBI" id="CHEBI:29108"/>
        <label>1</label>
    </ligand>
</feature>
<dbReference type="Pfam" id="PF00141">
    <property type="entry name" value="peroxidase"/>
    <property type="match status" value="2"/>
</dbReference>
<dbReference type="Proteomes" id="UP000239757">
    <property type="component" value="Unassembled WGS sequence"/>
</dbReference>
<dbReference type="GO" id="GO:0140825">
    <property type="term" value="F:lactoperoxidase activity"/>
    <property type="evidence" value="ECO:0007669"/>
    <property type="project" value="UniProtKB-EC"/>
</dbReference>
<keyword evidence="11 14" id="KW-0106">Calcium</keyword>
<accession>A0A2P5WBV7</accession>
<comment type="catalytic activity">
    <reaction evidence="1 14">
        <text>2 a phenolic donor + H2O2 = 2 a phenolic radical donor + 2 H2O</text>
        <dbReference type="Rhea" id="RHEA:56136"/>
        <dbReference type="ChEBI" id="CHEBI:15377"/>
        <dbReference type="ChEBI" id="CHEBI:16240"/>
        <dbReference type="ChEBI" id="CHEBI:139520"/>
        <dbReference type="ChEBI" id="CHEBI:139521"/>
        <dbReference type="EC" id="1.11.1.7"/>
    </reaction>
</comment>
<dbReference type="GO" id="GO:0046872">
    <property type="term" value="F:metal ion binding"/>
    <property type="evidence" value="ECO:0007669"/>
    <property type="project" value="UniProtKB-UniRule"/>
</dbReference>
<keyword evidence="9 13" id="KW-1015">Disulfide bond</keyword>
<dbReference type="GO" id="GO:0005576">
    <property type="term" value="C:extracellular region"/>
    <property type="evidence" value="ECO:0007669"/>
    <property type="project" value="UniProtKB-SubCell"/>
</dbReference>
<evidence type="ECO:0000256" key="4">
    <source>
        <dbReference type="ARBA" id="ARBA00022559"/>
    </source>
</evidence>
<dbReference type="PROSITE" id="PS00436">
    <property type="entry name" value="PEROXIDASE_2"/>
    <property type="match status" value="1"/>
</dbReference>
<dbReference type="InterPro" id="IPR002016">
    <property type="entry name" value="Haem_peroxidase"/>
</dbReference>